<name>A0AAD2HRJ2_9AGAR</name>
<sequence length="68" mass="7844">RPSRWNVGIRCQDLRCVGIIYVGTPLETSPGDTGPDRRERFLHSVLVLPLQRIQANLPQSRYSRLKTR</sequence>
<accession>A0AAD2HRJ2</accession>
<comment type="caution">
    <text evidence="1">The sequence shown here is derived from an EMBL/GenBank/DDBJ whole genome shotgun (WGS) entry which is preliminary data.</text>
</comment>
<gene>
    <name evidence="1" type="ORF">MYCIT1_LOCUS28468</name>
</gene>
<organism evidence="1 2">
    <name type="scientific">Mycena citricolor</name>
    <dbReference type="NCBI Taxonomy" id="2018698"/>
    <lineage>
        <taxon>Eukaryota</taxon>
        <taxon>Fungi</taxon>
        <taxon>Dikarya</taxon>
        <taxon>Basidiomycota</taxon>
        <taxon>Agaricomycotina</taxon>
        <taxon>Agaricomycetes</taxon>
        <taxon>Agaricomycetidae</taxon>
        <taxon>Agaricales</taxon>
        <taxon>Marasmiineae</taxon>
        <taxon>Mycenaceae</taxon>
        <taxon>Mycena</taxon>
    </lineage>
</organism>
<evidence type="ECO:0000313" key="1">
    <source>
        <dbReference type="EMBL" id="CAK5278837.1"/>
    </source>
</evidence>
<feature type="non-terminal residue" evidence="1">
    <location>
        <position position="68"/>
    </location>
</feature>
<reference evidence="1" key="1">
    <citation type="submission" date="2023-11" db="EMBL/GenBank/DDBJ databases">
        <authorList>
            <person name="De Vega J J."/>
            <person name="De Vega J J."/>
        </authorList>
    </citation>
    <scope>NUCLEOTIDE SEQUENCE</scope>
</reference>
<evidence type="ECO:0000313" key="2">
    <source>
        <dbReference type="Proteomes" id="UP001295794"/>
    </source>
</evidence>
<proteinExistence type="predicted"/>
<keyword evidence="2" id="KW-1185">Reference proteome</keyword>
<dbReference type="Proteomes" id="UP001295794">
    <property type="component" value="Unassembled WGS sequence"/>
</dbReference>
<protein>
    <submittedName>
        <fullName evidence="1">Uncharacterized protein</fullName>
    </submittedName>
</protein>
<dbReference type="EMBL" id="CAVNYO010000429">
    <property type="protein sequence ID" value="CAK5278837.1"/>
    <property type="molecule type" value="Genomic_DNA"/>
</dbReference>
<dbReference type="AlphaFoldDB" id="A0AAD2HRJ2"/>